<dbReference type="PANTHER" id="PTHR31980:SF1">
    <property type="entry name" value="PROTEIN FAM220A"/>
    <property type="match status" value="1"/>
</dbReference>
<dbReference type="InterPro" id="IPR040355">
    <property type="entry name" value="FAM220A"/>
</dbReference>
<dbReference type="GeneID" id="102370077"/>
<keyword evidence="1" id="KW-1133">Transmembrane helix</keyword>
<evidence type="ECO:0000313" key="3">
    <source>
        <dbReference type="Proteomes" id="UP000189705"/>
    </source>
</evidence>
<organism evidence="3 4">
    <name type="scientific">Alligator sinensis</name>
    <name type="common">Chinese alligator</name>
    <dbReference type="NCBI Taxonomy" id="38654"/>
    <lineage>
        <taxon>Eukaryota</taxon>
        <taxon>Metazoa</taxon>
        <taxon>Chordata</taxon>
        <taxon>Craniata</taxon>
        <taxon>Vertebrata</taxon>
        <taxon>Euteleostomi</taxon>
        <taxon>Archelosauria</taxon>
        <taxon>Archosauria</taxon>
        <taxon>Crocodylia</taxon>
        <taxon>Alligatoridae</taxon>
        <taxon>Alligatorinae</taxon>
        <taxon>Alligator</taxon>
    </lineage>
</organism>
<dbReference type="AlphaFoldDB" id="A0A3Q0GTP1"/>
<gene>
    <name evidence="4" type="primary">LOC102370077</name>
</gene>
<evidence type="ECO:0000256" key="1">
    <source>
        <dbReference type="SAM" id="Phobius"/>
    </source>
</evidence>
<keyword evidence="3" id="KW-1185">Reference proteome</keyword>
<reference evidence="4" key="1">
    <citation type="submission" date="2025-08" db="UniProtKB">
        <authorList>
            <consortium name="RefSeq"/>
        </authorList>
    </citation>
    <scope>IDENTIFICATION</scope>
</reference>
<dbReference type="Pfam" id="PF15487">
    <property type="entry name" value="FAM220"/>
    <property type="match status" value="1"/>
</dbReference>
<keyword evidence="1" id="KW-0472">Membrane</keyword>
<keyword evidence="1" id="KW-0812">Transmembrane</keyword>
<dbReference type="Proteomes" id="UP000189705">
    <property type="component" value="Unplaced"/>
</dbReference>
<dbReference type="InterPro" id="IPR029155">
    <property type="entry name" value="SIPAR"/>
</dbReference>
<dbReference type="PANTHER" id="PTHR31980">
    <property type="entry name" value="PROTEIN FAM220A"/>
    <property type="match status" value="1"/>
</dbReference>
<dbReference type="RefSeq" id="XP_025062797.1">
    <property type="nucleotide sequence ID" value="XM_025207012.1"/>
</dbReference>
<dbReference type="KEGG" id="asn:102370077"/>
<accession>A0A3Q0GTP1</accession>
<evidence type="ECO:0000259" key="2">
    <source>
        <dbReference type="Pfam" id="PF15487"/>
    </source>
</evidence>
<dbReference type="InParanoid" id="A0A3Q0GTP1"/>
<protein>
    <submittedName>
        <fullName evidence="4">Uncharacterized protein LOC102370077 isoform X1</fullName>
    </submittedName>
</protein>
<evidence type="ECO:0000313" key="4">
    <source>
        <dbReference type="RefSeq" id="XP_025062797.1"/>
    </source>
</evidence>
<feature type="domain" description="SIPAR" evidence="2">
    <location>
        <begin position="7"/>
        <end position="238"/>
    </location>
</feature>
<feature type="transmembrane region" description="Helical" evidence="1">
    <location>
        <begin position="283"/>
        <end position="302"/>
    </location>
</feature>
<name>A0A3Q0GTP1_ALLSI</name>
<sequence>MNMEEEEDLDNSQLCEAGSNQQKEFLHFPDIHSLNNSQAAPFKIRHCSLFIPLLHIGKKMPHLSKLTRMSSSKAASSGLFISPLREQFDNCFNSALISNWLEKAHNSITDLDALCSIGDSCECFAHFWFSELQYNSKLQLLELEMSLTDDELQLAFLERLDFELQPPDLHSIFAATLSEYPVELLNKQKPYVFLDYLNLLSSEQTTGYKKFMLSSINYTTANPQLSQWLLAVQAFALTNLWHAVVQISRAGRDLTRSSGPAPLHLGRKDCWGQMTPARWASRFVFFKISGWVICIIFGGSLFQTLGTRLVKKFILTSSLK</sequence>
<proteinExistence type="predicted"/>